<dbReference type="Gene3D" id="1.20.120.10">
    <property type="entry name" value="Cytochrome c/b562"/>
    <property type="match status" value="1"/>
</dbReference>
<comment type="caution">
    <text evidence="2">The sequence shown here is derived from an EMBL/GenBank/DDBJ whole genome shotgun (WGS) entry which is preliminary data.</text>
</comment>
<feature type="signal peptide" evidence="1">
    <location>
        <begin position="1"/>
        <end position="23"/>
    </location>
</feature>
<evidence type="ECO:0000256" key="1">
    <source>
        <dbReference type="SAM" id="SignalP"/>
    </source>
</evidence>
<reference evidence="2" key="2">
    <citation type="submission" date="2020-09" db="EMBL/GenBank/DDBJ databases">
        <authorList>
            <person name="Sun Q."/>
            <person name="Zhou Y."/>
        </authorList>
    </citation>
    <scope>NUCLEOTIDE SEQUENCE</scope>
    <source>
        <strain evidence="2">CGMCC 1.15360</strain>
    </source>
</reference>
<dbReference type="GO" id="GO:0020037">
    <property type="term" value="F:heme binding"/>
    <property type="evidence" value="ECO:0007669"/>
    <property type="project" value="InterPro"/>
</dbReference>
<feature type="chain" id="PRO_5037287233" description="Cytochrome C" evidence="1">
    <location>
        <begin position="24"/>
        <end position="175"/>
    </location>
</feature>
<dbReference type="SUPFAM" id="SSF47175">
    <property type="entry name" value="Cytochromes"/>
    <property type="match status" value="1"/>
</dbReference>
<dbReference type="EMBL" id="BMIP01000002">
    <property type="protein sequence ID" value="GGD62728.1"/>
    <property type="molecule type" value="Genomic_DNA"/>
</dbReference>
<accession>A0A916YVQ6</accession>
<keyword evidence="3" id="KW-1185">Reference proteome</keyword>
<dbReference type="InterPro" id="IPR015984">
    <property type="entry name" value="Cyt_c_prime_subgr"/>
</dbReference>
<evidence type="ECO:0000313" key="2">
    <source>
        <dbReference type="EMBL" id="GGD62728.1"/>
    </source>
</evidence>
<gene>
    <name evidence="2" type="ORF">GCM10010990_10210</name>
</gene>
<dbReference type="GO" id="GO:0022900">
    <property type="term" value="P:electron transport chain"/>
    <property type="evidence" value="ECO:0007669"/>
    <property type="project" value="InterPro"/>
</dbReference>
<dbReference type="PROSITE" id="PS51009">
    <property type="entry name" value="CYTCII"/>
    <property type="match status" value="1"/>
</dbReference>
<evidence type="ECO:0000313" key="3">
    <source>
        <dbReference type="Proteomes" id="UP000612349"/>
    </source>
</evidence>
<dbReference type="PRINTS" id="PR00608">
    <property type="entry name" value="CYTCHROMECII"/>
</dbReference>
<dbReference type="GO" id="GO:0005506">
    <property type="term" value="F:iron ion binding"/>
    <property type="evidence" value="ECO:0007669"/>
    <property type="project" value="InterPro"/>
</dbReference>
<dbReference type="GO" id="GO:0009055">
    <property type="term" value="F:electron transfer activity"/>
    <property type="evidence" value="ECO:0007669"/>
    <property type="project" value="InterPro"/>
</dbReference>
<dbReference type="InterPro" id="IPR010980">
    <property type="entry name" value="Cyt_c/b562"/>
</dbReference>
<proteinExistence type="predicted"/>
<dbReference type="Proteomes" id="UP000612349">
    <property type="component" value="Unassembled WGS sequence"/>
</dbReference>
<dbReference type="RefSeq" id="WP_066776543.1">
    <property type="nucleotide sequence ID" value="NZ_BMIP01000002.1"/>
</dbReference>
<dbReference type="PROSITE" id="PS51257">
    <property type="entry name" value="PROKAR_LIPOPROTEIN"/>
    <property type="match status" value="1"/>
</dbReference>
<dbReference type="InterPro" id="IPR002321">
    <property type="entry name" value="Cyt_c_II"/>
</dbReference>
<dbReference type="Pfam" id="PF01322">
    <property type="entry name" value="Cytochrom_C_2"/>
    <property type="match status" value="1"/>
</dbReference>
<sequence>MAKNRLFPALASLTLAASLAACGGEAPTETAEDTMTEDAAPMDVAEMEPEAIVKARHDNFEEIGDAFKAIRGELEGSEPDYTKIATQAQIIDTNAGKVGDYFPEGTGPDAVKTEALATIWEKPEEFSAAVDKLTTASAALLTAANASDAAAVSAGVKELGSSCKNCHDQFREEDD</sequence>
<protein>
    <recommendedName>
        <fullName evidence="4">Cytochrome C</fullName>
    </recommendedName>
</protein>
<name>A0A916YVQ6_9SPHN</name>
<organism evidence="2 3">
    <name type="scientific">Croceicoccus mobilis</name>
    <dbReference type="NCBI Taxonomy" id="1703339"/>
    <lineage>
        <taxon>Bacteria</taxon>
        <taxon>Pseudomonadati</taxon>
        <taxon>Pseudomonadota</taxon>
        <taxon>Alphaproteobacteria</taxon>
        <taxon>Sphingomonadales</taxon>
        <taxon>Erythrobacteraceae</taxon>
        <taxon>Croceicoccus</taxon>
    </lineage>
</organism>
<reference evidence="2" key="1">
    <citation type="journal article" date="2014" name="Int. J. Syst. Evol. Microbiol.">
        <title>Complete genome sequence of Corynebacterium casei LMG S-19264T (=DSM 44701T), isolated from a smear-ripened cheese.</title>
        <authorList>
            <consortium name="US DOE Joint Genome Institute (JGI-PGF)"/>
            <person name="Walter F."/>
            <person name="Albersmeier A."/>
            <person name="Kalinowski J."/>
            <person name="Ruckert C."/>
        </authorList>
    </citation>
    <scope>NUCLEOTIDE SEQUENCE</scope>
    <source>
        <strain evidence="2">CGMCC 1.15360</strain>
    </source>
</reference>
<dbReference type="AlphaFoldDB" id="A0A916YVQ6"/>
<evidence type="ECO:0008006" key="4">
    <source>
        <dbReference type="Google" id="ProtNLM"/>
    </source>
</evidence>
<keyword evidence="1" id="KW-0732">Signal</keyword>